<accession>A0A391P2H2</accession>
<evidence type="ECO:0008006" key="3">
    <source>
        <dbReference type="Google" id="ProtNLM"/>
    </source>
</evidence>
<dbReference type="EMBL" id="BHGK01000001">
    <property type="protein sequence ID" value="GCA68244.1"/>
    <property type="molecule type" value="Genomic_DNA"/>
</dbReference>
<protein>
    <recommendedName>
        <fullName evidence="3">DUF2812 domain-containing protein</fullName>
    </recommendedName>
</protein>
<reference evidence="2" key="1">
    <citation type="submission" date="2018-09" db="EMBL/GenBank/DDBJ databases">
        <title>Draft Genome Sequence of Mediterraneibacter sp. KCTC 15684.</title>
        <authorList>
            <person name="Kim J.S."/>
            <person name="Han K.I."/>
            <person name="Suh M.K."/>
            <person name="Lee K.C."/>
            <person name="Eom M.K."/>
            <person name="Lee J.H."/>
            <person name="Park S.H."/>
            <person name="Kang S.W."/>
            <person name="Park J.E."/>
            <person name="Oh B.S."/>
            <person name="Yu S.Y."/>
            <person name="Choi S.H."/>
            <person name="Lee D.H."/>
            <person name="Yoon H."/>
            <person name="Kim B."/>
            <person name="Yang S.J."/>
            <person name="Lee J.S."/>
        </authorList>
    </citation>
    <scope>NUCLEOTIDE SEQUENCE [LARGE SCALE GENOMIC DNA]</scope>
    <source>
        <strain evidence="2">KCTC 15684</strain>
    </source>
</reference>
<comment type="caution">
    <text evidence="1">The sequence shown here is derived from an EMBL/GenBank/DDBJ whole genome shotgun (WGS) entry which is preliminary data.</text>
</comment>
<dbReference type="InterPro" id="IPR021359">
    <property type="entry name" value="DUF2812"/>
</dbReference>
<gene>
    <name evidence="1" type="ORF">KGMB01110_26800</name>
</gene>
<sequence>MMADKKERRLFVLSEYEEEEQYLRDMARKGYLLEKVTLPGVYHFRKAEPVDMVYRLDFPDYVKNMMPKK</sequence>
<proteinExistence type="predicted"/>
<dbReference type="Pfam" id="PF11193">
    <property type="entry name" value="DUF2812"/>
    <property type="match status" value="1"/>
</dbReference>
<dbReference type="RefSeq" id="WP_117602470.1">
    <property type="nucleotide sequence ID" value="NZ_BHGK01000001.1"/>
</dbReference>
<dbReference type="AlphaFoldDB" id="A0A391P2H2"/>
<dbReference type="Proteomes" id="UP000265643">
    <property type="component" value="Unassembled WGS sequence"/>
</dbReference>
<evidence type="ECO:0000313" key="2">
    <source>
        <dbReference type="Proteomes" id="UP000265643"/>
    </source>
</evidence>
<evidence type="ECO:0000313" key="1">
    <source>
        <dbReference type="EMBL" id="GCA68244.1"/>
    </source>
</evidence>
<organism evidence="1 2">
    <name type="scientific">Mediterraneibacter butyricigenes</name>
    <dbReference type="NCBI Taxonomy" id="2316025"/>
    <lineage>
        <taxon>Bacteria</taxon>
        <taxon>Bacillati</taxon>
        <taxon>Bacillota</taxon>
        <taxon>Clostridia</taxon>
        <taxon>Lachnospirales</taxon>
        <taxon>Lachnospiraceae</taxon>
        <taxon>Mediterraneibacter</taxon>
    </lineage>
</organism>
<name>A0A391P2H2_9FIRM</name>
<keyword evidence="2" id="KW-1185">Reference proteome</keyword>